<keyword evidence="3" id="KW-1185">Reference proteome</keyword>
<proteinExistence type="predicted"/>
<feature type="compositionally biased region" description="Polar residues" evidence="1">
    <location>
        <begin position="80"/>
        <end position="96"/>
    </location>
</feature>
<reference evidence="2 3" key="1">
    <citation type="journal article" date="2012" name="Proc. Natl. Acad. Sci. U.S.A.">
        <title>Comparative genomics of Ceriporiopsis subvermispora and Phanerochaete chrysosporium provide insight into selective ligninolysis.</title>
        <authorList>
            <person name="Fernandez-Fueyo E."/>
            <person name="Ruiz-Duenas F.J."/>
            <person name="Ferreira P."/>
            <person name="Floudas D."/>
            <person name="Hibbett D.S."/>
            <person name="Canessa P."/>
            <person name="Larrondo L.F."/>
            <person name="James T.Y."/>
            <person name="Seelenfreund D."/>
            <person name="Lobos S."/>
            <person name="Polanco R."/>
            <person name="Tello M."/>
            <person name="Honda Y."/>
            <person name="Watanabe T."/>
            <person name="Watanabe T."/>
            <person name="Ryu J.S."/>
            <person name="Kubicek C.P."/>
            <person name="Schmoll M."/>
            <person name="Gaskell J."/>
            <person name="Hammel K.E."/>
            <person name="St John F.J."/>
            <person name="Vanden Wymelenberg A."/>
            <person name="Sabat G."/>
            <person name="Splinter BonDurant S."/>
            <person name="Syed K."/>
            <person name="Yadav J.S."/>
            <person name="Doddapaneni H."/>
            <person name="Subramanian V."/>
            <person name="Lavin J.L."/>
            <person name="Oguiza J.A."/>
            <person name="Perez G."/>
            <person name="Pisabarro A.G."/>
            <person name="Ramirez L."/>
            <person name="Santoyo F."/>
            <person name="Master E."/>
            <person name="Coutinho P.M."/>
            <person name="Henrissat B."/>
            <person name="Lombard V."/>
            <person name="Magnuson J.K."/>
            <person name="Kuees U."/>
            <person name="Hori C."/>
            <person name="Igarashi K."/>
            <person name="Samejima M."/>
            <person name="Held B.W."/>
            <person name="Barry K.W."/>
            <person name="LaButti K.M."/>
            <person name="Lapidus A."/>
            <person name="Lindquist E.A."/>
            <person name="Lucas S.M."/>
            <person name="Riley R."/>
            <person name="Salamov A.A."/>
            <person name="Hoffmeister D."/>
            <person name="Schwenk D."/>
            <person name="Hadar Y."/>
            <person name="Yarden O."/>
            <person name="de Vries R.P."/>
            <person name="Wiebenga A."/>
            <person name="Stenlid J."/>
            <person name="Eastwood D."/>
            <person name="Grigoriev I.V."/>
            <person name="Berka R.M."/>
            <person name="Blanchette R.A."/>
            <person name="Kersten P."/>
            <person name="Martinez A.T."/>
            <person name="Vicuna R."/>
            <person name="Cullen D."/>
        </authorList>
    </citation>
    <scope>NUCLEOTIDE SEQUENCE [LARGE SCALE GENOMIC DNA]</scope>
    <source>
        <strain evidence="2 3">B</strain>
    </source>
</reference>
<evidence type="ECO:0000256" key="1">
    <source>
        <dbReference type="SAM" id="MobiDB-lite"/>
    </source>
</evidence>
<feature type="region of interest" description="Disordered" evidence="1">
    <location>
        <begin position="77"/>
        <end position="96"/>
    </location>
</feature>
<evidence type="ECO:0000313" key="2">
    <source>
        <dbReference type="EMBL" id="EMD34524.1"/>
    </source>
</evidence>
<organism evidence="2 3">
    <name type="scientific">Ceriporiopsis subvermispora (strain B)</name>
    <name type="common">White-rot fungus</name>
    <name type="synonym">Gelatoporia subvermispora</name>
    <dbReference type="NCBI Taxonomy" id="914234"/>
    <lineage>
        <taxon>Eukaryota</taxon>
        <taxon>Fungi</taxon>
        <taxon>Dikarya</taxon>
        <taxon>Basidiomycota</taxon>
        <taxon>Agaricomycotina</taxon>
        <taxon>Agaricomycetes</taxon>
        <taxon>Polyporales</taxon>
        <taxon>Gelatoporiaceae</taxon>
        <taxon>Gelatoporia</taxon>
    </lineage>
</organism>
<evidence type="ECO:0000313" key="3">
    <source>
        <dbReference type="Proteomes" id="UP000016930"/>
    </source>
</evidence>
<dbReference type="HOGENOM" id="CLU_2014977_0_0_1"/>
<dbReference type="Proteomes" id="UP000016930">
    <property type="component" value="Unassembled WGS sequence"/>
</dbReference>
<sequence length="123" mass="13099">MAPAGHSVQTATASTRDPRLRLSSLRTTRIGLPRRLSYQCCSSLPQTPLNDASNEVPCEYRGLGSPAMISVARVHPISDKGTQSGNTPRSRLSTPIGTLQVESNTATYFSLPALNKEPCTTGA</sequence>
<name>M2PF45_CERS8</name>
<accession>M2PF45</accession>
<feature type="region of interest" description="Disordered" evidence="1">
    <location>
        <begin position="1"/>
        <end position="24"/>
    </location>
</feature>
<dbReference type="AlphaFoldDB" id="M2PF45"/>
<gene>
    <name evidence="2" type="ORF">CERSUDRAFT_117369</name>
</gene>
<protein>
    <submittedName>
        <fullName evidence="2">Uncharacterized protein</fullName>
    </submittedName>
</protein>
<dbReference type="EMBL" id="KB445803">
    <property type="protein sequence ID" value="EMD34524.1"/>
    <property type="molecule type" value="Genomic_DNA"/>
</dbReference>